<dbReference type="EMBL" id="CM039426">
    <property type="protein sequence ID" value="KAI4356569.1"/>
    <property type="molecule type" value="Genomic_DNA"/>
</dbReference>
<dbReference type="Proteomes" id="UP000828941">
    <property type="component" value="Chromosome 1"/>
</dbReference>
<comment type="caution">
    <text evidence="1">The sequence shown here is derived from an EMBL/GenBank/DDBJ whole genome shotgun (WGS) entry which is preliminary data.</text>
</comment>
<gene>
    <name evidence="1" type="ORF">L6164_000584</name>
</gene>
<name>A0ACB9Q8Z7_BAUVA</name>
<evidence type="ECO:0000313" key="1">
    <source>
        <dbReference type="EMBL" id="KAI4356569.1"/>
    </source>
</evidence>
<reference evidence="1 2" key="1">
    <citation type="journal article" date="2022" name="DNA Res.">
        <title>Chromosomal-level genome assembly of the orchid tree Bauhinia variegata (Leguminosae; Cercidoideae) supports the allotetraploid origin hypothesis of Bauhinia.</title>
        <authorList>
            <person name="Zhong Y."/>
            <person name="Chen Y."/>
            <person name="Zheng D."/>
            <person name="Pang J."/>
            <person name="Liu Y."/>
            <person name="Luo S."/>
            <person name="Meng S."/>
            <person name="Qian L."/>
            <person name="Wei D."/>
            <person name="Dai S."/>
            <person name="Zhou R."/>
        </authorList>
    </citation>
    <scope>NUCLEOTIDE SEQUENCE [LARGE SCALE GENOMIC DNA]</scope>
    <source>
        <strain evidence="1">BV-YZ2020</strain>
    </source>
</reference>
<evidence type="ECO:0000313" key="2">
    <source>
        <dbReference type="Proteomes" id="UP000828941"/>
    </source>
</evidence>
<organism evidence="1 2">
    <name type="scientific">Bauhinia variegata</name>
    <name type="common">Purple orchid tree</name>
    <name type="synonym">Phanera variegata</name>
    <dbReference type="NCBI Taxonomy" id="167791"/>
    <lineage>
        <taxon>Eukaryota</taxon>
        <taxon>Viridiplantae</taxon>
        <taxon>Streptophyta</taxon>
        <taxon>Embryophyta</taxon>
        <taxon>Tracheophyta</taxon>
        <taxon>Spermatophyta</taxon>
        <taxon>Magnoliopsida</taxon>
        <taxon>eudicotyledons</taxon>
        <taxon>Gunneridae</taxon>
        <taxon>Pentapetalae</taxon>
        <taxon>rosids</taxon>
        <taxon>fabids</taxon>
        <taxon>Fabales</taxon>
        <taxon>Fabaceae</taxon>
        <taxon>Cercidoideae</taxon>
        <taxon>Cercideae</taxon>
        <taxon>Bauhiniinae</taxon>
        <taxon>Bauhinia</taxon>
    </lineage>
</organism>
<sequence length="132" mass="14402">MVFGKINSETTKYEAIKSTTDYEISNYASCVTAQVTHDPSQFNGNKDEGFMNPDTGKIDITAHVIKAGEAGEKMVTRQSILPEKYGKADEALTPVDDRVIDQGGEGKEIWVVMFRGVAIDEVVGRQGGKAEE</sequence>
<proteinExistence type="predicted"/>
<keyword evidence="2" id="KW-1185">Reference proteome</keyword>
<accession>A0ACB9Q8Z7</accession>
<protein>
    <submittedName>
        <fullName evidence="1">Uncharacterized protein</fullName>
    </submittedName>
</protein>